<gene>
    <name evidence="3" type="ORF">CLV67_103658</name>
</gene>
<dbReference type="InterPro" id="IPR016181">
    <property type="entry name" value="Acyl_CoA_acyltransferase"/>
</dbReference>
<protein>
    <submittedName>
        <fullName evidence="3">Mycothiol synthase</fullName>
    </submittedName>
</protein>
<dbReference type="OrthoDB" id="9799092at2"/>
<evidence type="ECO:0000259" key="2">
    <source>
        <dbReference type="PROSITE" id="PS51186"/>
    </source>
</evidence>
<evidence type="ECO:0000313" key="4">
    <source>
        <dbReference type="Proteomes" id="UP000239415"/>
    </source>
</evidence>
<feature type="domain" description="N-acetyltransferase" evidence="2">
    <location>
        <begin position="227"/>
        <end position="365"/>
    </location>
</feature>
<feature type="region of interest" description="Disordered" evidence="1">
    <location>
        <begin position="50"/>
        <end position="97"/>
    </location>
</feature>
<comment type="caution">
    <text evidence="3">The sequence shown here is derived from an EMBL/GenBank/DDBJ whole genome shotgun (WGS) entry which is preliminary data.</text>
</comment>
<feature type="compositionally biased region" description="Low complexity" evidence="1">
    <location>
        <begin position="87"/>
        <end position="97"/>
    </location>
</feature>
<dbReference type="PANTHER" id="PTHR43617:SF20">
    <property type="entry name" value="N-ALPHA-ACETYLTRANSFERASE RIMI"/>
    <property type="match status" value="1"/>
</dbReference>
<feature type="compositionally biased region" description="Low complexity" evidence="1">
    <location>
        <begin position="58"/>
        <end position="72"/>
    </location>
</feature>
<dbReference type="Pfam" id="PF00583">
    <property type="entry name" value="Acetyltransf_1"/>
    <property type="match status" value="2"/>
</dbReference>
<dbReference type="CDD" id="cd04301">
    <property type="entry name" value="NAT_SF"/>
    <property type="match status" value="1"/>
</dbReference>
<reference evidence="3 4" key="1">
    <citation type="submission" date="2018-03" db="EMBL/GenBank/DDBJ databases">
        <title>Genomic Encyclopedia of Archaeal and Bacterial Type Strains, Phase II (KMG-II): from individual species to whole genera.</title>
        <authorList>
            <person name="Goeker M."/>
        </authorList>
    </citation>
    <scope>NUCLEOTIDE SEQUENCE [LARGE SCALE GENOMIC DNA]</scope>
    <source>
        <strain evidence="3 4">DSM 43146</strain>
    </source>
</reference>
<name>A0A2T0KK66_9ACTN</name>
<accession>A0A2T0KK66</accession>
<dbReference type="Proteomes" id="UP000239415">
    <property type="component" value="Unassembled WGS sequence"/>
</dbReference>
<dbReference type="PROSITE" id="PS51186">
    <property type="entry name" value="GNAT"/>
    <property type="match status" value="1"/>
</dbReference>
<dbReference type="GO" id="GO:0008999">
    <property type="term" value="F:protein-N-terminal-alanine acetyltransferase activity"/>
    <property type="evidence" value="ECO:0007669"/>
    <property type="project" value="TreeGrafter"/>
</dbReference>
<proteinExistence type="predicted"/>
<dbReference type="InterPro" id="IPR050276">
    <property type="entry name" value="MshD_Acetyltransferase"/>
</dbReference>
<dbReference type="AlphaFoldDB" id="A0A2T0KK66"/>
<evidence type="ECO:0000256" key="1">
    <source>
        <dbReference type="SAM" id="MobiDB-lite"/>
    </source>
</evidence>
<dbReference type="InterPro" id="IPR000182">
    <property type="entry name" value="GNAT_dom"/>
</dbReference>
<organism evidence="3 4">
    <name type="scientific">Actinoplanes italicus</name>
    <dbReference type="NCBI Taxonomy" id="113567"/>
    <lineage>
        <taxon>Bacteria</taxon>
        <taxon>Bacillati</taxon>
        <taxon>Actinomycetota</taxon>
        <taxon>Actinomycetes</taxon>
        <taxon>Micromonosporales</taxon>
        <taxon>Micromonosporaceae</taxon>
        <taxon>Actinoplanes</taxon>
    </lineage>
</organism>
<keyword evidence="4" id="KW-1185">Reference proteome</keyword>
<evidence type="ECO:0000313" key="3">
    <source>
        <dbReference type="EMBL" id="PRX23907.1"/>
    </source>
</evidence>
<dbReference type="RefSeq" id="WP_106317040.1">
    <property type="nucleotide sequence ID" value="NZ_BOMO01000147.1"/>
</dbReference>
<dbReference type="PANTHER" id="PTHR43617">
    <property type="entry name" value="L-AMINO ACID N-ACETYLTRANSFERASE"/>
    <property type="match status" value="1"/>
</dbReference>
<dbReference type="EMBL" id="PVMZ01000003">
    <property type="protein sequence ID" value="PRX23907.1"/>
    <property type="molecule type" value="Genomic_DNA"/>
</dbReference>
<dbReference type="SUPFAM" id="SSF55729">
    <property type="entry name" value="Acyl-CoA N-acyltransferases (Nat)"/>
    <property type="match status" value="2"/>
</dbReference>
<dbReference type="Gene3D" id="3.40.630.30">
    <property type="match status" value="1"/>
</dbReference>
<sequence length="365" mass="37597">MTAAHKIISDDAALEEGELVTLARRCWEADGGLPLAVEPWFVRSRWSRPGTKTFTVRGPAPGAAAEPGSSPGDATAGGPSSGDAAVSTASSGDAAGRGSSLENAAMGAFSGDAAAGALPAAGDAGGSVLLAAIAVRPGPRGSVVTGLVDPAVRGSGVGSRLLDAALAVAAESEGATAGFVTVETEGLSADAEKLFESRGLRQFFAEEVMRIDLAAAPAPEPTWPAGTTVAEWNGETAERFFQVYATAFRERPGFPDPSAAEWIEETAEDDDFQPERSLLATLPEIGDAGFVSVGDNWIQQVGVVPAARRTGLGGALIREALRRMASAGLHEGWLCVNVDNPAVSLYRRIGFKGVGHRARYRPIDS</sequence>